<evidence type="ECO:0000313" key="1">
    <source>
        <dbReference type="EMBL" id="KAK2156064.1"/>
    </source>
</evidence>
<dbReference type="AlphaFoldDB" id="A0AAD9JMP1"/>
<organism evidence="1 2">
    <name type="scientific">Ridgeia piscesae</name>
    <name type="common">Tubeworm</name>
    <dbReference type="NCBI Taxonomy" id="27915"/>
    <lineage>
        <taxon>Eukaryota</taxon>
        <taxon>Metazoa</taxon>
        <taxon>Spiralia</taxon>
        <taxon>Lophotrochozoa</taxon>
        <taxon>Annelida</taxon>
        <taxon>Polychaeta</taxon>
        <taxon>Sedentaria</taxon>
        <taxon>Canalipalpata</taxon>
        <taxon>Sabellida</taxon>
        <taxon>Siboglinidae</taxon>
        <taxon>Ridgeia</taxon>
    </lineage>
</organism>
<gene>
    <name evidence="1" type="ORF">NP493_2005g00004</name>
</gene>
<proteinExistence type="predicted"/>
<comment type="caution">
    <text evidence="1">The sequence shown here is derived from an EMBL/GenBank/DDBJ whole genome shotgun (WGS) entry which is preliminary data.</text>
</comment>
<keyword evidence="2" id="KW-1185">Reference proteome</keyword>
<protein>
    <submittedName>
        <fullName evidence="1">Uncharacterized protein</fullName>
    </submittedName>
</protein>
<dbReference type="EMBL" id="JAODUO010002004">
    <property type="protein sequence ID" value="KAK2156064.1"/>
    <property type="molecule type" value="Genomic_DNA"/>
</dbReference>
<reference evidence="1" key="1">
    <citation type="journal article" date="2023" name="Mol. Biol. Evol.">
        <title>Third-Generation Sequencing Reveals the Adaptive Role of the Epigenome in Three Deep-Sea Polychaetes.</title>
        <authorList>
            <person name="Perez M."/>
            <person name="Aroh O."/>
            <person name="Sun Y."/>
            <person name="Lan Y."/>
            <person name="Juniper S.K."/>
            <person name="Young C.R."/>
            <person name="Angers B."/>
            <person name="Qian P.Y."/>
        </authorList>
    </citation>
    <scope>NUCLEOTIDE SEQUENCE</scope>
    <source>
        <strain evidence="1">R07B-5</strain>
    </source>
</reference>
<sequence length="164" mass="18535">MWKFIVSVHYMKKSELLMLSEVEVYAEVVAMATGFREFGDCAVFTDHDRSTCAEVTSPDSPMDFVLKANMSQSETSAHVIVTLRDCDCNDNTQVHVYMEVNPLYAGPFDGYFRRCHVTATERPAEGTTVCSFTCTCTRRECHSVTVRVFGRYGPVRSLCEVEEL</sequence>
<dbReference type="Proteomes" id="UP001209878">
    <property type="component" value="Unassembled WGS sequence"/>
</dbReference>
<evidence type="ECO:0000313" key="2">
    <source>
        <dbReference type="Proteomes" id="UP001209878"/>
    </source>
</evidence>
<accession>A0AAD9JMP1</accession>
<name>A0AAD9JMP1_RIDPI</name>